<dbReference type="AlphaFoldDB" id="A0A7W7YCP7"/>
<sequence length="263" mass="28767">MRLILFVSLLLSLHGLRAADDFHATACEGSYPRHLQGICTDGKGCIYWCWTDALVKTDASGRVLKKVPVANHHGDLCYHDGRVYVATNLGKFNQPAGAADSWVYVYDADTLAELAKHPLPELVHGAGGMEHHDGKFIVIGGLPPGVNENYLYEYDEGFHFQKRHVLASGYTLMGIQTVAYANGSWWFGCYGKPAVLLRADEKFQFTGKWDFNASVGIAPISGGRFLIAQNTAIKGDDGKTKANEARVVIARVDEKAGLVIDKP</sequence>
<dbReference type="Proteomes" id="UP000590740">
    <property type="component" value="Unassembled WGS sequence"/>
</dbReference>
<dbReference type="EMBL" id="JACHIG010000007">
    <property type="protein sequence ID" value="MBB5033743.1"/>
    <property type="molecule type" value="Genomic_DNA"/>
</dbReference>
<protein>
    <submittedName>
        <fullName evidence="2">Uncharacterized protein</fullName>
    </submittedName>
</protein>
<feature type="signal peptide" evidence="1">
    <location>
        <begin position="1"/>
        <end position="18"/>
    </location>
</feature>
<evidence type="ECO:0000313" key="2">
    <source>
        <dbReference type="EMBL" id="MBB5033743.1"/>
    </source>
</evidence>
<dbReference type="InterPro" id="IPR015943">
    <property type="entry name" value="WD40/YVTN_repeat-like_dom_sf"/>
</dbReference>
<proteinExistence type="predicted"/>
<keyword evidence="1" id="KW-0732">Signal</keyword>
<evidence type="ECO:0000313" key="3">
    <source>
        <dbReference type="Proteomes" id="UP000590740"/>
    </source>
</evidence>
<dbReference type="SUPFAM" id="SSF63829">
    <property type="entry name" value="Calcium-dependent phosphotriesterase"/>
    <property type="match status" value="1"/>
</dbReference>
<accession>A0A7W7YCP7</accession>
<organism evidence="2 3">
    <name type="scientific">Prosthecobacter vanneervenii</name>
    <dbReference type="NCBI Taxonomy" id="48466"/>
    <lineage>
        <taxon>Bacteria</taxon>
        <taxon>Pseudomonadati</taxon>
        <taxon>Verrucomicrobiota</taxon>
        <taxon>Verrucomicrobiia</taxon>
        <taxon>Verrucomicrobiales</taxon>
        <taxon>Verrucomicrobiaceae</taxon>
        <taxon>Prosthecobacter</taxon>
    </lineage>
</organism>
<evidence type="ECO:0000256" key="1">
    <source>
        <dbReference type="SAM" id="SignalP"/>
    </source>
</evidence>
<feature type="chain" id="PRO_5030870868" evidence="1">
    <location>
        <begin position="19"/>
        <end position="263"/>
    </location>
</feature>
<dbReference type="RefSeq" id="WP_184340857.1">
    <property type="nucleotide sequence ID" value="NZ_JACHIG010000007.1"/>
</dbReference>
<gene>
    <name evidence="2" type="ORF">HNQ65_003333</name>
</gene>
<reference evidence="2 3" key="1">
    <citation type="submission" date="2020-08" db="EMBL/GenBank/DDBJ databases">
        <title>Genomic Encyclopedia of Type Strains, Phase IV (KMG-IV): sequencing the most valuable type-strain genomes for metagenomic binning, comparative biology and taxonomic classification.</title>
        <authorList>
            <person name="Goeker M."/>
        </authorList>
    </citation>
    <scope>NUCLEOTIDE SEQUENCE [LARGE SCALE GENOMIC DNA]</scope>
    <source>
        <strain evidence="2 3">DSM 12252</strain>
    </source>
</reference>
<dbReference type="Gene3D" id="2.130.10.10">
    <property type="entry name" value="YVTN repeat-like/Quinoprotein amine dehydrogenase"/>
    <property type="match status" value="1"/>
</dbReference>
<keyword evidence="3" id="KW-1185">Reference proteome</keyword>
<comment type="caution">
    <text evidence="2">The sequence shown here is derived from an EMBL/GenBank/DDBJ whole genome shotgun (WGS) entry which is preliminary data.</text>
</comment>
<name>A0A7W7YCP7_9BACT</name>